<gene>
    <name evidence="2" type="ORF">PGLA1383_LOCUS46010</name>
</gene>
<feature type="compositionally biased region" description="Basic residues" evidence="1">
    <location>
        <begin position="1"/>
        <end position="10"/>
    </location>
</feature>
<evidence type="ECO:0000313" key="2">
    <source>
        <dbReference type="EMBL" id="CAE8629571.1"/>
    </source>
</evidence>
<dbReference type="AlphaFoldDB" id="A0A813GWV8"/>
<evidence type="ECO:0000256" key="1">
    <source>
        <dbReference type="SAM" id="MobiDB-lite"/>
    </source>
</evidence>
<name>A0A813GWV8_POLGL</name>
<sequence length="310" mass="35530">MAALAKRSKAHREPRDEDIQPLTKTEAIRVAAAEEKLRPFQDEKLELYNVELGNMSQAFVEAREGRGVLAAIYEARNKEVLDRLIAMRARTDREARKHLDSLKAFSKEFDESASDMKKGFKRQFAGHRHEITGRQTAISETIASLNAAIVQENEDCIAQASAETEPIQEALARHNDFLATQVAERGEEYDRFSVDMKDRFAKLRRKIAEESEARTTQGVEIRQQADQRYAELDEQLREKEPKLKKSMEGIRVRLAVELEERAVSQGLVVANMMNFMAEFEKSIAEAVQRQEKTQAHMMKMKEVMREEADS</sequence>
<keyword evidence="3" id="KW-1185">Reference proteome</keyword>
<evidence type="ECO:0000313" key="3">
    <source>
        <dbReference type="Proteomes" id="UP000654075"/>
    </source>
</evidence>
<dbReference type="OMA" id="HEDCLAH"/>
<comment type="caution">
    <text evidence="2">The sequence shown here is derived from an EMBL/GenBank/DDBJ whole genome shotgun (WGS) entry which is preliminary data.</text>
</comment>
<protein>
    <submittedName>
        <fullName evidence="2">Uncharacterized protein</fullName>
    </submittedName>
</protein>
<feature type="region of interest" description="Disordered" evidence="1">
    <location>
        <begin position="1"/>
        <end position="23"/>
    </location>
</feature>
<organism evidence="2 3">
    <name type="scientific">Polarella glacialis</name>
    <name type="common">Dinoflagellate</name>
    <dbReference type="NCBI Taxonomy" id="89957"/>
    <lineage>
        <taxon>Eukaryota</taxon>
        <taxon>Sar</taxon>
        <taxon>Alveolata</taxon>
        <taxon>Dinophyceae</taxon>
        <taxon>Suessiales</taxon>
        <taxon>Suessiaceae</taxon>
        <taxon>Polarella</taxon>
    </lineage>
</organism>
<dbReference type="OrthoDB" id="440803at2759"/>
<reference evidence="2" key="1">
    <citation type="submission" date="2021-02" db="EMBL/GenBank/DDBJ databases">
        <authorList>
            <person name="Dougan E. K."/>
            <person name="Rhodes N."/>
            <person name="Thang M."/>
            <person name="Chan C."/>
        </authorList>
    </citation>
    <scope>NUCLEOTIDE SEQUENCE</scope>
</reference>
<proteinExistence type="predicted"/>
<dbReference type="Proteomes" id="UP000654075">
    <property type="component" value="Unassembled WGS sequence"/>
</dbReference>
<dbReference type="EMBL" id="CAJNNV010029663">
    <property type="protein sequence ID" value="CAE8629571.1"/>
    <property type="molecule type" value="Genomic_DNA"/>
</dbReference>
<accession>A0A813GWV8</accession>